<evidence type="ECO:0000256" key="5">
    <source>
        <dbReference type="PROSITE-ProRule" id="PRU00042"/>
    </source>
</evidence>
<protein>
    <recommendedName>
        <fullName evidence="7">C2H2-type domain-containing protein</fullName>
    </recommendedName>
</protein>
<dbReference type="Proteomes" id="UP001516400">
    <property type="component" value="Unassembled WGS sequence"/>
</dbReference>
<organism evidence="8 9">
    <name type="scientific">Cryptolaemus montrouzieri</name>
    <dbReference type="NCBI Taxonomy" id="559131"/>
    <lineage>
        <taxon>Eukaryota</taxon>
        <taxon>Metazoa</taxon>
        <taxon>Ecdysozoa</taxon>
        <taxon>Arthropoda</taxon>
        <taxon>Hexapoda</taxon>
        <taxon>Insecta</taxon>
        <taxon>Pterygota</taxon>
        <taxon>Neoptera</taxon>
        <taxon>Endopterygota</taxon>
        <taxon>Coleoptera</taxon>
        <taxon>Polyphaga</taxon>
        <taxon>Cucujiformia</taxon>
        <taxon>Coccinelloidea</taxon>
        <taxon>Coccinellidae</taxon>
        <taxon>Scymninae</taxon>
        <taxon>Scymnini</taxon>
        <taxon>Cryptolaemus</taxon>
    </lineage>
</organism>
<evidence type="ECO:0000313" key="8">
    <source>
        <dbReference type="EMBL" id="KAL3272019.1"/>
    </source>
</evidence>
<evidence type="ECO:0000256" key="1">
    <source>
        <dbReference type="ARBA" id="ARBA00022723"/>
    </source>
</evidence>
<keyword evidence="3 5" id="KW-0863">Zinc-finger</keyword>
<feature type="domain" description="C2H2-type" evidence="7">
    <location>
        <begin position="355"/>
        <end position="383"/>
    </location>
</feature>
<evidence type="ECO:0000256" key="4">
    <source>
        <dbReference type="ARBA" id="ARBA00022833"/>
    </source>
</evidence>
<dbReference type="InterPro" id="IPR036236">
    <property type="entry name" value="Znf_C2H2_sf"/>
</dbReference>
<dbReference type="Gene3D" id="3.30.160.60">
    <property type="entry name" value="Classic Zinc Finger"/>
    <property type="match status" value="3"/>
</dbReference>
<reference evidence="8 9" key="1">
    <citation type="journal article" date="2021" name="BMC Biol.">
        <title>Horizontally acquired antibacterial genes associated with adaptive radiation of ladybird beetles.</title>
        <authorList>
            <person name="Li H.S."/>
            <person name="Tang X.F."/>
            <person name="Huang Y.H."/>
            <person name="Xu Z.Y."/>
            <person name="Chen M.L."/>
            <person name="Du X.Y."/>
            <person name="Qiu B.Y."/>
            <person name="Chen P.T."/>
            <person name="Zhang W."/>
            <person name="Slipinski A."/>
            <person name="Escalona H.E."/>
            <person name="Waterhouse R.M."/>
            <person name="Zwick A."/>
            <person name="Pang H."/>
        </authorList>
    </citation>
    <scope>NUCLEOTIDE SEQUENCE [LARGE SCALE GENOMIC DNA]</scope>
    <source>
        <strain evidence="8">SYSU2018</strain>
    </source>
</reference>
<dbReference type="InterPro" id="IPR013087">
    <property type="entry name" value="Znf_C2H2_type"/>
</dbReference>
<proteinExistence type="predicted"/>
<evidence type="ECO:0000259" key="7">
    <source>
        <dbReference type="PROSITE" id="PS50157"/>
    </source>
</evidence>
<name>A0ABD2N060_9CUCU</name>
<dbReference type="SUPFAM" id="SSF57667">
    <property type="entry name" value="beta-beta-alpha zinc fingers"/>
    <property type="match status" value="3"/>
</dbReference>
<dbReference type="PANTHER" id="PTHR24403:SF67">
    <property type="entry name" value="FI01116P-RELATED"/>
    <property type="match status" value="1"/>
</dbReference>
<dbReference type="InterPro" id="IPR050688">
    <property type="entry name" value="Zinc_finger/UBP_domain"/>
</dbReference>
<evidence type="ECO:0000256" key="3">
    <source>
        <dbReference type="ARBA" id="ARBA00022771"/>
    </source>
</evidence>
<evidence type="ECO:0000256" key="6">
    <source>
        <dbReference type="SAM" id="MobiDB-lite"/>
    </source>
</evidence>
<dbReference type="PROSITE" id="PS50157">
    <property type="entry name" value="ZINC_FINGER_C2H2_2"/>
    <property type="match status" value="5"/>
</dbReference>
<feature type="region of interest" description="Disordered" evidence="6">
    <location>
        <begin position="152"/>
        <end position="172"/>
    </location>
</feature>
<feature type="compositionally biased region" description="Polar residues" evidence="6">
    <location>
        <begin position="159"/>
        <end position="172"/>
    </location>
</feature>
<accession>A0ABD2N060</accession>
<keyword evidence="1" id="KW-0479">Metal-binding</keyword>
<evidence type="ECO:0000256" key="2">
    <source>
        <dbReference type="ARBA" id="ARBA00022737"/>
    </source>
</evidence>
<evidence type="ECO:0000313" key="9">
    <source>
        <dbReference type="Proteomes" id="UP001516400"/>
    </source>
</evidence>
<dbReference type="GO" id="GO:0008270">
    <property type="term" value="F:zinc ion binding"/>
    <property type="evidence" value="ECO:0007669"/>
    <property type="project" value="UniProtKB-KW"/>
</dbReference>
<feature type="domain" description="C2H2-type" evidence="7">
    <location>
        <begin position="206"/>
        <end position="234"/>
    </location>
</feature>
<keyword evidence="4" id="KW-0862">Zinc</keyword>
<keyword evidence="9" id="KW-1185">Reference proteome</keyword>
<feature type="domain" description="C2H2-type" evidence="7">
    <location>
        <begin position="384"/>
        <end position="412"/>
    </location>
</feature>
<feature type="domain" description="C2H2-type" evidence="7">
    <location>
        <begin position="297"/>
        <end position="325"/>
    </location>
</feature>
<gene>
    <name evidence="8" type="ORF">HHI36_022485</name>
</gene>
<keyword evidence="2" id="KW-0677">Repeat</keyword>
<sequence length="412" mass="48776">MDSGQYFEDSLDDDKEMMRDGKNFPEKSFEGIFFHSVKDEEYGLGNEFIISNIKGEKIENWREMECSVVHNRDFPEENIEENCELVEDVKVETNDSEYILSNMKFEKPEEGIKVEEDENFGDPYFDVEKLQHSDEEQCCEKDFIDYYKLQERNEDDNSHSSNSPKYISHNYITPENDLNSGRELKPEDNLEIDQKSLPENAEVKNYKCHLCNYITRFRYGLKRHVDGLHLGIKKEKCPMCDYSSSYKNTLKRHIDCCHLGIKDHKCHICDYETSKKYVLQKHIETVHLKINRLKVRFKCELCKFSANEEDDLQKHIEGTHLGIKSFKCDHCDYASFEKRKLTIHVDSVHLGLKNHKCEWCDYSTNHKSCLKRHVDGIHLKMKRHKCNLCEYGTCQKPDLKKHMAKVHKQEQK</sequence>
<dbReference type="SMART" id="SM00355">
    <property type="entry name" value="ZnF_C2H2"/>
    <property type="match status" value="7"/>
</dbReference>
<comment type="caution">
    <text evidence="8">The sequence shown here is derived from an EMBL/GenBank/DDBJ whole genome shotgun (WGS) entry which is preliminary data.</text>
</comment>
<dbReference type="AlphaFoldDB" id="A0ABD2N060"/>
<dbReference type="EMBL" id="JABFTP020000042">
    <property type="protein sequence ID" value="KAL3272019.1"/>
    <property type="molecule type" value="Genomic_DNA"/>
</dbReference>
<feature type="domain" description="C2H2-type" evidence="7">
    <location>
        <begin position="326"/>
        <end position="354"/>
    </location>
</feature>
<dbReference type="PANTHER" id="PTHR24403">
    <property type="entry name" value="ZINC FINGER PROTEIN"/>
    <property type="match status" value="1"/>
</dbReference>